<feature type="compositionally biased region" description="Low complexity" evidence="1">
    <location>
        <begin position="181"/>
        <end position="196"/>
    </location>
</feature>
<evidence type="ECO:0000256" key="1">
    <source>
        <dbReference type="SAM" id="MobiDB-lite"/>
    </source>
</evidence>
<organism evidence="2 3">
    <name type="scientific">Diploscapter pachys</name>
    <dbReference type="NCBI Taxonomy" id="2018661"/>
    <lineage>
        <taxon>Eukaryota</taxon>
        <taxon>Metazoa</taxon>
        <taxon>Ecdysozoa</taxon>
        <taxon>Nematoda</taxon>
        <taxon>Chromadorea</taxon>
        <taxon>Rhabditida</taxon>
        <taxon>Rhabditina</taxon>
        <taxon>Rhabditomorpha</taxon>
        <taxon>Rhabditoidea</taxon>
        <taxon>Rhabditidae</taxon>
        <taxon>Diploscapter</taxon>
    </lineage>
</organism>
<dbReference type="Proteomes" id="UP000218231">
    <property type="component" value="Unassembled WGS sequence"/>
</dbReference>
<evidence type="ECO:0000313" key="2">
    <source>
        <dbReference type="EMBL" id="PAV69657.1"/>
    </source>
</evidence>
<feature type="region of interest" description="Disordered" evidence="1">
    <location>
        <begin position="354"/>
        <end position="392"/>
    </location>
</feature>
<feature type="compositionally biased region" description="Basic and acidic residues" evidence="1">
    <location>
        <begin position="197"/>
        <end position="211"/>
    </location>
</feature>
<feature type="compositionally biased region" description="Basic residues" evidence="1">
    <location>
        <begin position="212"/>
        <end position="224"/>
    </location>
</feature>
<evidence type="ECO:0000313" key="3">
    <source>
        <dbReference type="Proteomes" id="UP000218231"/>
    </source>
</evidence>
<feature type="compositionally biased region" description="Basic residues" evidence="1">
    <location>
        <begin position="1"/>
        <end position="13"/>
    </location>
</feature>
<feature type="compositionally biased region" description="Basic and acidic residues" evidence="1">
    <location>
        <begin position="113"/>
        <end position="139"/>
    </location>
</feature>
<dbReference type="EMBL" id="LIAE01009482">
    <property type="protein sequence ID" value="PAV69657.1"/>
    <property type="molecule type" value="Genomic_DNA"/>
</dbReference>
<protein>
    <submittedName>
        <fullName evidence="2">Uncharacterized protein</fullName>
    </submittedName>
</protein>
<feature type="compositionally biased region" description="Basic residues" evidence="1">
    <location>
        <begin position="149"/>
        <end position="158"/>
    </location>
</feature>
<sequence>MRPGRGKAQRQRCHRGDCEPWPSGVAALPIDIGRIDQQHDERRQRCGNRKVARPRPLPPHPQAVGRQHQHRRDPDQPIARADRHLAQHRHARHAQPEQPLVHALPADDAGIADPERRAEGDEVVGRERHQRDRPADQRCADQPAAVRPLARRPRRPQRNHCAGQHRLMLDHHRPTERHAGQQRMAARPPRQAQSAPDRPDRHQIQIGDHRMPQQRRRPAPHRRTERIAQPSEQPRARAAAQPHAQIEQQHRGERGQQRRPHRHRQPHAQPQIAVEVIAPDRVVIMARPVAGDTIGDPHRGQCHQRHARWLVQIGAPAEHRLVNRQRGIGIDRGIAALDQPDRRIHPRRLIVVALPRSEPDTAQPDEREQNDADAAHTLSRTASARATGRTGR</sequence>
<feature type="compositionally biased region" description="Basic and acidic residues" evidence="1">
    <location>
        <begin position="364"/>
        <end position="374"/>
    </location>
</feature>
<feature type="region of interest" description="Disordered" evidence="1">
    <location>
        <begin position="1"/>
        <end position="269"/>
    </location>
</feature>
<feature type="compositionally biased region" description="Low complexity" evidence="1">
    <location>
        <begin position="228"/>
        <end position="247"/>
    </location>
</feature>
<name>A0A2A2K6P8_9BILA</name>
<proteinExistence type="predicted"/>
<reference evidence="2 3" key="1">
    <citation type="journal article" date="2017" name="Curr. Biol.">
        <title>Genome architecture and evolution of a unichromosomal asexual nematode.</title>
        <authorList>
            <person name="Fradin H."/>
            <person name="Zegar C."/>
            <person name="Gutwein M."/>
            <person name="Lucas J."/>
            <person name="Kovtun M."/>
            <person name="Corcoran D."/>
            <person name="Baugh L.R."/>
            <person name="Kiontke K."/>
            <person name="Gunsalus K."/>
            <person name="Fitch D.H."/>
            <person name="Piano F."/>
        </authorList>
    </citation>
    <scope>NUCLEOTIDE SEQUENCE [LARGE SCALE GENOMIC DNA]</scope>
    <source>
        <strain evidence="2">PF1309</strain>
    </source>
</reference>
<feature type="compositionally biased region" description="Basic residues" evidence="1">
    <location>
        <begin position="257"/>
        <end position="266"/>
    </location>
</feature>
<accession>A0A2A2K6P8</accession>
<comment type="caution">
    <text evidence="2">The sequence shown here is derived from an EMBL/GenBank/DDBJ whole genome shotgun (WGS) entry which is preliminary data.</text>
</comment>
<feature type="compositionally biased region" description="Basic and acidic residues" evidence="1">
    <location>
        <begin position="72"/>
        <end position="85"/>
    </location>
</feature>
<feature type="compositionally biased region" description="Basic and acidic residues" evidence="1">
    <location>
        <begin position="33"/>
        <end position="44"/>
    </location>
</feature>
<dbReference type="AlphaFoldDB" id="A0A2A2K6P8"/>
<keyword evidence="3" id="KW-1185">Reference proteome</keyword>
<feature type="compositionally biased region" description="Basic and acidic residues" evidence="1">
    <location>
        <begin position="167"/>
        <end position="179"/>
    </location>
</feature>
<gene>
    <name evidence="2" type="ORF">WR25_16421</name>
</gene>